<organism evidence="3 4">
    <name type="scientific">Lipingzhangella rawalii</name>
    <dbReference type="NCBI Taxonomy" id="2055835"/>
    <lineage>
        <taxon>Bacteria</taxon>
        <taxon>Bacillati</taxon>
        <taxon>Actinomycetota</taxon>
        <taxon>Actinomycetes</taxon>
        <taxon>Streptosporangiales</taxon>
        <taxon>Nocardiopsidaceae</taxon>
        <taxon>Lipingzhangella</taxon>
    </lineage>
</organism>
<dbReference type="SUPFAM" id="SSF55718">
    <property type="entry name" value="SCP-like"/>
    <property type="match status" value="1"/>
</dbReference>
<evidence type="ECO:0000259" key="2">
    <source>
        <dbReference type="Pfam" id="PF17668"/>
    </source>
</evidence>
<evidence type="ECO:0000313" key="4">
    <source>
        <dbReference type="Proteomes" id="UP001250214"/>
    </source>
</evidence>
<dbReference type="Pfam" id="PF13530">
    <property type="entry name" value="SCP2_2"/>
    <property type="match status" value="1"/>
</dbReference>
<evidence type="ECO:0000259" key="1">
    <source>
        <dbReference type="Pfam" id="PF13530"/>
    </source>
</evidence>
<protein>
    <submittedName>
        <fullName evidence="3">Sterol carrier protein domain-containing protein</fullName>
    </submittedName>
</protein>
<dbReference type="InterPro" id="IPR041380">
    <property type="entry name" value="Acetyltransf_17"/>
</dbReference>
<evidence type="ECO:0000313" key="3">
    <source>
        <dbReference type="EMBL" id="MDS1271096.1"/>
    </source>
</evidence>
<dbReference type="Proteomes" id="UP001250214">
    <property type="component" value="Unassembled WGS sequence"/>
</dbReference>
<dbReference type="InterPro" id="IPR016181">
    <property type="entry name" value="Acyl_CoA_acyltransferase"/>
</dbReference>
<accession>A0ABU2H713</accession>
<proteinExistence type="predicted"/>
<dbReference type="Pfam" id="PF17668">
    <property type="entry name" value="Acetyltransf_17"/>
    <property type="match status" value="1"/>
</dbReference>
<dbReference type="Gene3D" id="3.40.630.30">
    <property type="match status" value="1"/>
</dbReference>
<dbReference type="Gene3D" id="3.30.1050.10">
    <property type="entry name" value="SCP2 sterol-binding domain"/>
    <property type="match status" value="1"/>
</dbReference>
<keyword evidence="4" id="KW-1185">Reference proteome</keyword>
<dbReference type="InterPro" id="IPR051554">
    <property type="entry name" value="Acetyltransferase_Eis"/>
</dbReference>
<dbReference type="RefSeq" id="WP_310912936.1">
    <property type="nucleotide sequence ID" value="NZ_JAVLVT010000005.1"/>
</dbReference>
<feature type="domain" description="Enhanced intracellular survival protein" evidence="1">
    <location>
        <begin position="83"/>
        <end position="123"/>
    </location>
</feature>
<feature type="domain" description="Eis-like acetyltransferase" evidence="2">
    <location>
        <begin position="2"/>
        <end position="71"/>
    </location>
</feature>
<dbReference type="InterPro" id="IPR036527">
    <property type="entry name" value="SCP2_sterol-bd_dom_sf"/>
</dbReference>
<sequence>MYRLRPHWDADDLPQTTLRVEELYAADPAAHAELWRYISGQDLVSTVTLRHRPVDDPLFHLVADPRRLRPRLGEGLWVRLVDLPAALRQRSYCAAADLILDVTDATCPWNAGRWRLNVDTSTAWCTPSDAPPDHPGCRTARWCLSG</sequence>
<name>A0ABU2H713_9ACTN</name>
<dbReference type="InterPro" id="IPR025559">
    <property type="entry name" value="Eis_dom"/>
</dbReference>
<comment type="caution">
    <text evidence="3">The sequence shown here is derived from an EMBL/GenBank/DDBJ whole genome shotgun (WGS) entry which is preliminary data.</text>
</comment>
<dbReference type="EMBL" id="JAVLVT010000005">
    <property type="protein sequence ID" value="MDS1271096.1"/>
    <property type="molecule type" value="Genomic_DNA"/>
</dbReference>
<dbReference type="SUPFAM" id="SSF55729">
    <property type="entry name" value="Acyl-CoA N-acyltransferases (Nat)"/>
    <property type="match status" value="1"/>
</dbReference>
<dbReference type="PANTHER" id="PTHR37817:SF1">
    <property type="entry name" value="N-ACETYLTRANSFERASE EIS"/>
    <property type="match status" value="1"/>
</dbReference>
<dbReference type="PANTHER" id="PTHR37817">
    <property type="entry name" value="N-ACETYLTRANSFERASE EIS"/>
    <property type="match status" value="1"/>
</dbReference>
<reference evidence="4" key="1">
    <citation type="submission" date="2023-07" db="EMBL/GenBank/DDBJ databases">
        <title>Novel species in the genus Lipingzhangella isolated from Sambhar Salt Lake.</title>
        <authorList>
            <person name="Jiya N."/>
            <person name="Kajale S."/>
            <person name="Sharma A."/>
        </authorList>
    </citation>
    <scope>NUCLEOTIDE SEQUENCE [LARGE SCALE GENOMIC DNA]</scope>
    <source>
        <strain evidence="4">LS1_29</strain>
    </source>
</reference>
<gene>
    <name evidence="3" type="ORF">RIF23_12395</name>
</gene>